<gene>
    <name evidence="3" type="ORF">NEMVEDRAFT_v1g221095</name>
</gene>
<organism evidence="3 4">
    <name type="scientific">Nematostella vectensis</name>
    <name type="common">Starlet sea anemone</name>
    <dbReference type="NCBI Taxonomy" id="45351"/>
    <lineage>
        <taxon>Eukaryota</taxon>
        <taxon>Metazoa</taxon>
        <taxon>Cnidaria</taxon>
        <taxon>Anthozoa</taxon>
        <taxon>Hexacorallia</taxon>
        <taxon>Actiniaria</taxon>
        <taxon>Edwardsiidae</taxon>
        <taxon>Nematostella</taxon>
    </lineage>
</organism>
<dbReference type="eggNOG" id="KOG1292">
    <property type="taxonomic scope" value="Eukaryota"/>
</dbReference>
<feature type="transmembrane region" description="Helical" evidence="2">
    <location>
        <begin position="112"/>
        <end position="134"/>
    </location>
</feature>
<protein>
    <submittedName>
        <fullName evidence="3">Uncharacterized protein</fullName>
    </submittedName>
</protein>
<dbReference type="Proteomes" id="UP000001593">
    <property type="component" value="Unassembled WGS sequence"/>
</dbReference>
<keyword evidence="2" id="KW-1133">Transmembrane helix</keyword>
<reference evidence="3 4" key="1">
    <citation type="journal article" date="2007" name="Science">
        <title>Sea anemone genome reveals ancestral eumetazoan gene repertoire and genomic organization.</title>
        <authorList>
            <person name="Putnam N.H."/>
            <person name="Srivastava M."/>
            <person name="Hellsten U."/>
            <person name="Dirks B."/>
            <person name="Chapman J."/>
            <person name="Salamov A."/>
            <person name="Terry A."/>
            <person name="Shapiro H."/>
            <person name="Lindquist E."/>
            <person name="Kapitonov V.V."/>
            <person name="Jurka J."/>
            <person name="Genikhovich G."/>
            <person name="Grigoriev I.V."/>
            <person name="Lucas S.M."/>
            <person name="Steele R.E."/>
            <person name="Finnerty J.R."/>
            <person name="Technau U."/>
            <person name="Martindale M.Q."/>
            <person name="Rokhsar D.S."/>
        </authorList>
    </citation>
    <scope>NUCLEOTIDE SEQUENCE [LARGE SCALE GENOMIC DNA]</scope>
    <source>
        <strain evidence="4">CH2 X CH6</strain>
    </source>
</reference>
<keyword evidence="2" id="KW-0472">Membrane</keyword>
<dbReference type="HOGENOM" id="CLU_925307_0_0_1"/>
<comment type="similarity">
    <text evidence="1">Belongs to the nucleobase:cation symporter-2 (NCS2) (TC 2.A.40) family.</text>
</comment>
<evidence type="ECO:0000313" key="4">
    <source>
        <dbReference type="Proteomes" id="UP000001593"/>
    </source>
</evidence>
<keyword evidence="4" id="KW-1185">Reference proteome</keyword>
<feature type="transmembrane region" description="Helical" evidence="2">
    <location>
        <begin position="140"/>
        <end position="158"/>
    </location>
</feature>
<evidence type="ECO:0000256" key="2">
    <source>
        <dbReference type="SAM" id="Phobius"/>
    </source>
</evidence>
<accession>A7T1W9</accession>
<keyword evidence="2" id="KW-0812">Transmembrane</keyword>
<name>A7T1W9_NEMVE</name>
<dbReference type="EMBL" id="DS470166">
    <property type="protein sequence ID" value="EDO30044.1"/>
    <property type="molecule type" value="Genomic_DNA"/>
</dbReference>
<dbReference type="AlphaFoldDB" id="A7T1W9"/>
<dbReference type="InParanoid" id="A7T1W9"/>
<dbReference type="STRING" id="45351.A7T1W9"/>
<evidence type="ECO:0000256" key="1">
    <source>
        <dbReference type="ARBA" id="ARBA00008821"/>
    </source>
</evidence>
<evidence type="ECO:0000313" key="3">
    <source>
        <dbReference type="EMBL" id="EDO30044.1"/>
    </source>
</evidence>
<sequence>MAKETIGTSKLGKDLAETLVSFVNEQAIGKYMLARAVIHYHKLGGILSRAYLYSDVNSKGQLAANCTHFPGLLSLVSRNGFQMLHYMTMVGGTLSQPFILSVPMCFSNNPLAIAEVLCTMFFVSGIATIIQATFGVRLPIVQGGTFSFLAPIFAILSLPKWQCHPVAMPTNSTLSNGTLEFVYDLPSTLLVYDSPSTLLVYDLPSTLLVYDSPSTLLVYDLPYTLLVYDSPSFPSSKRLAFYTPSLRLAFYTTSLRLALSHYKVDDMPSWTTSLRLAVLHYNLTICPLGPLVYDLPSCITS</sequence>
<dbReference type="PANTHER" id="PTHR11119">
    <property type="entry name" value="XANTHINE-URACIL / VITAMIN C PERMEASE FAMILY MEMBER"/>
    <property type="match status" value="1"/>
</dbReference>
<proteinExistence type="inferred from homology"/>